<gene>
    <name evidence="1" type="ORF">UFOPK3472_04348</name>
</gene>
<reference evidence="1" key="1">
    <citation type="submission" date="2020-05" db="EMBL/GenBank/DDBJ databases">
        <authorList>
            <person name="Chiriac C."/>
            <person name="Salcher M."/>
            <person name="Ghai R."/>
            <person name="Kavagutti S V."/>
        </authorList>
    </citation>
    <scope>NUCLEOTIDE SEQUENCE</scope>
</reference>
<proteinExistence type="predicted"/>
<dbReference type="AlphaFoldDB" id="A0A6J7IY01"/>
<evidence type="ECO:0000313" key="1">
    <source>
        <dbReference type="EMBL" id="CAB4935620.1"/>
    </source>
</evidence>
<accession>A0A6J7IY01</accession>
<dbReference type="EMBL" id="CAFBLX010000540">
    <property type="protein sequence ID" value="CAB4935620.1"/>
    <property type="molecule type" value="Genomic_DNA"/>
</dbReference>
<name>A0A6J7IY01_9ZZZZ</name>
<organism evidence="1">
    <name type="scientific">freshwater metagenome</name>
    <dbReference type="NCBI Taxonomy" id="449393"/>
    <lineage>
        <taxon>unclassified sequences</taxon>
        <taxon>metagenomes</taxon>
        <taxon>ecological metagenomes</taxon>
    </lineage>
</organism>
<protein>
    <submittedName>
        <fullName evidence="1">Unannotated protein</fullName>
    </submittedName>
</protein>
<sequence length="129" mass="13014">MPPNPRIPVFGPADTIDPVCGVPIVSTAYAVGPASPANITARIATAASLPRVSAGISRATTATTPTTRIAHFSHGTKLALRPSSTHASATVDAAASAIAIRTHNRCRSRHSITLPIPTSAATAGESATV</sequence>